<accession>A0A3B0XNV1</accession>
<reference evidence="1" key="1">
    <citation type="submission" date="2018-06" db="EMBL/GenBank/DDBJ databases">
        <authorList>
            <person name="Zhirakovskaya E."/>
        </authorList>
    </citation>
    <scope>NUCLEOTIDE SEQUENCE</scope>
</reference>
<dbReference type="PANTHER" id="PTHR35850:SF2">
    <property type="entry name" value="TYPE VI SECRETION SYSTEM CONTRACTILE SHEATH SMALL SUBUNIT"/>
    <property type="match status" value="1"/>
</dbReference>
<dbReference type="EMBL" id="UOFF01000464">
    <property type="protein sequence ID" value="VAW57814.1"/>
    <property type="molecule type" value="Genomic_DNA"/>
</dbReference>
<sequence>MPDNPKIGIAINLENKIGNNSQEYKTFEQPTAQANTPFHITIMGDFSGRANQAQNSTEFKPRLIEIDRDNYESVMANFNIRLNLHFLEDEIIQVSLKELDDFHPDALYENLDSFEHLKQLRRRLNNTNTFADAAAEIQSWYPT</sequence>
<protein>
    <submittedName>
        <fullName evidence="1">Uncharacterized protein</fullName>
    </submittedName>
</protein>
<gene>
    <name evidence="1" type="ORF">MNBD_GAMMA07-1278</name>
</gene>
<feature type="non-terminal residue" evidence="1">
    <location>
        <position position="143"/>
    </location>
</feature>
<name>A0A3B0XNV1_9ZZZZ</name>
<dbReference type="PANTHER" id="PTHR35850">
    <property type="entry name" value="CYTOPLASMIC PROTEIN-RELATED"/>
    <property type="match status" value="1"/>
</dbReference>
<dbReference type="InterPro" id="IPR008312">
    <property type="entry name" value="T6SS_TssB1"/>
</dbReference>
<organism evidence="1">
    <name type="scientific">hydrothermal vent metagenome</name>
    <dbReference type="NCBI Taxonomy" id="652676"/>
    <lineage>
        <taxon>unclassified sequences</taxon>
        <taxon>metagenomes</taxon>
        <taxon>ecological metagenomes</taxon>
    </lineage>
</organism>
<dbReference type="Pfam" id="PF05591">
    <property type="entry name" value="T6SS_VipA"/>
    <property type="match status" value="1"/>
</dbReference>
<evidence type="ECO:0000313" key="1">
    <source>
        <dbReference type="EMBL" id="VAW57814.1"/>
    </source>
</evidence>
<dbReference type="AlphaFoldDB" id="A0A3B0XNV1"/>
<proteinExistence type="predicted"/>